<accession>A0A0D0P9B4</accession>
<protein>
    <submittedName>
        <fullName evidence="1">Uncharacterized protein</fullName>
    </submittedName>
</protein>
<evidence type="ECO:0000313" key="1">
    <source>
        <dbReference type="EMBL" id="KIQ68146.1"/>
    </source>
</evidence>
<keyword evidence="2" id="KW-1185">Reference proteome</keyword>
<dbReference type="AlphaFoldDB" id="A0A0D0P9B4"/>
<proteinExistence type="predicted"/>
<reference evidence="1 2" key="1">
    <citation type="submission" date="2013-01" db="EMBL/GenBank/DDBJ databases">
        <authorList>
            <person name="Fiebig A."/>
            <person name="Goeker M."/>
            <person name="Klenk H.-P.P."/>
        </authorList>
    </citation>
    <scope>NUCLEOTIDE SEQUENCE [LARGE SCALE GENOMIC DNA]</scope>
    <source>
        <strain evidence="1 2">DSM 24838</strain>
    </source>
</reference>
<name>A0A0D0P9B4_9RHOB</name>
<dbReference type="Proteomes" id="UP000035100">
    <property type="component" value="Unassembled WGS sequence"/>
</dbReference>
<comment type="caution">
    <text evidence="1">The sequence shown here is derived from an EMBL/GenBank/DDBJ whole genome shotgun (WGS) entry which is preliminary data.</text>
</comment>
<dbReference type="eggNOG" id="ENOG50319IW">
    <property type="taxonomic scope" value="Bacteria"/>
</dbReference>
<evidence type="ECO:0000313" key="2">
    <source>
        <dbReference type="Proteomes" id="UP000035100"/>
    </source>
</evidence>
<sequence length="109" mass="12363">MSAAEFEAYVTGRTLTYGTAEGPYGVERYHEGRRVTWAFVGGECEAGVWEEREPGMICFSYETLEPDQCWRFYEEGSGLRAEFVNDPAVSYLYEVTEDELALVCPDYGV</sequence>
<dbReference type="STRING" id="1123501.Wenmar_03362"/>
<organism evidence="1 2">
    <name type="scientific">Wenxinia marina DSM 24838</name>
    <dbReference type="NCBI Taxonomy" id="1123501"/>
    <lineage>
        <taxon>Bacteria</taxon>
        <taxon>Pseudomonadati</taxon>
        <taxon>Pseudomonadota</taxon>
        <taxon>Alphaproteobacteria</taxon>
        <taxon>Rhodobacterales</taxon>
        <taxon>Roseobacteraceae</taxon>
        <taxon>Wenxinia</taxon>
    </lineage>
</organism>
<dbReference type="EMBL" id="AONG01000017">
    <property type="protein sequence ID" value="KIQ68146.1"/>
    <property type="molecule type" value="Genomic_DNA"/>
</dbReference>
<gene>
    <name evidence="1" type="ORF">Wenmar_03362</name>
</gene>